<dbReference type="EMBL" id="JAACJM010000052">
    <property type="protein sequence ID" value="KAF5357311.1"/>
    <property type="molecule type" value="Genomic_DNA"/>
</dbReference>
<dbReference type="OrthoDB" id="9991317at2759"/>
<protein>
    <recommendedName>
        <fullName evidence="1">CHAT domain-containing protein</fullName>
    </recommendedName>
</protein>
<keyword evidence="3" id="KW-1185">Reference proteome</keyword>
<sequence length="1187" mass="133013">MDDFKRLTCHCNASIYRGLALQDAAVGQSHDVLLDRSVEIGEEIVPWLEQSIAPDRCLLTLIIVPCTQFPDVEVEYEAFALELSQAVVKHKQHTPRPDRTSASYLSVLARLHHLRFIQQKKIDYLIHAFSDIKRCLRRPTLDEYHQAIYRADMAAFYHTSFHHFGADADSNKDIEDAVENLRIAINLTKDHPRTLHPLFHYELGSMFLCRYRSGRQIKHLSEAVHYLRHSVEGITAKDIGIPAFDTCLNLLTVTLISRFNSTHESQDLDDAITYQEVVLSLLEGTLHEPGVGVIGCTSRASNVLDALTLYSTWLNMRFADSGRIGDLQTAMRWAEYVVDSTPEEDDAGRRRGISCFVNCLMNRFHAYGRIEDINRVVELVTQSDPRFAYEVGRVLMTAFERFRAKDYLDYAISCLQMAVDHAGAQQDALSNFEAVFKTHFGHHDIVAVQEIFDMFPSHIIAAFLQRPHVLALPRVFMDWVQISSRLNCFGRALTLRYETSQIREEAVIEEAMKNHLRALEVTPETSHLYPQYLLCLSTSYRVRFQVCNQLDDIDLAIRLQHRALVKAPQQHPNRIQYLTALGHSLLQLSLLSQNAEDFEAGLEYIEQAVDSPYGFHHDRLSAAVLWASIYHRSNDAQRSSDYRTNETSPTYPIDPTELLRRALKGYAKAVSLLARAASIGISSSSRLAQLYMVPRGLASDAAACAFTLAERGTDPIRAQEYIGNAIELLDQGRAILWSQAAQLRADLQLLEKQDPKLAKELQLVSDKLNNAVFSLGDSSSDIGPLTERLGEEWESLVKEVRKVEGFGDFLQPIPFYKLRRAADMGPIVIINTSDFRCDALIILPQGQSNLHIVPLKKLTKSRIEDDVSDLLKLLELLPFSDRRKFERILDGLWQTIGIPVLRALRQLGIDFSTPPHIRWCPTGRLAFLPIHAASPMRGGRGMLDYVVSSYIPTLSALLRIQKVASQPPLTARHSYPRVAAIYCSNLVSQPGMGPLPSTEKEIDILKKYAGSARVLDIVMGNAAQIDAVLSALQSVDWVHFACHGVQDVMSPMESALIFGDGRIPVSRLAGNSNLSGDFAMLLACETAMGSPGLSDEAIHVAAGLHFAGFKGIVATMWTIHDETGPEVAESVYEFLFSAEGEAEKTTSGSRRPASGKAAYALRRALLMLRDQKKRPALEWAPFIHYGM</sequence>
<dbReference type="InterPro" id="IPR024983">
    <property type="entry name" value="CHAT_dom"/>
</dbReference>
<dbReference type="Proteomes" id="UP000559256">
    <property type="component" value="Unassembled WGS sequence"/>
</dbReference>
<evidence type="ECO:0000313" key="3">
    <source>
        <dbReference type="Proteomes" id="UP000559256"/>
    </source>
</evidence>
<dbReference type="AlphaFoldDB" id="A0A8H5G2S8"/>
<gene>
    <name evidence="2" type="ORF">D9758_005895</name>
</gene>
<proteinExistence type="predicted"/>
<reference evidence="2 3" key="1">
    <citation type="journal article" date="2020" name="ISME J.">
        <title>Uncovering the hidden diversity of litter-decomposition mechanisms in mushroom-forming fungi.</title>
        <authorList>
            <person name="Floudas D."/>
            <person name="Bentzer J."/>
            <person name="Ahren D."/>
            <person name="Johansson T."/>
            <person name="Persson P."/>
            <person name="Tunlid A."/>
        </authorList>
    </citation>
    <scope>NUCLEOTIDE SEQUENCE [LARGE SCALE GENOMIC DNA]</scope>
    <source>
        <strain evidence="2 3">CBS 291.85</strain>
    </source>
</reference>
<evidence type="ECO:0000259" key="1">
    <source>
        <dbReference type="Pfam" id="PF12770"/>
    </source>
</evidence>
<accession>A0A8H5G2S8</accession>
<feature type="domain" description="CHAT" evidence="1">
    <location>
        <begin position="888"/>
        <end position="1186"/>
    </location>
</feature>
<dbReference type="Pfam" id="PF12770">
    <property type="entry name" value="CHAT"/>
    <property type="match status" value="1"/>
</dbReference>
<name>A0A8H5G2S8_9AGAR</name>
<evidence type="ECO:0000313" key="2">
    <source>
        <dbReference type="EMBL" id="KAF5357311.1"/>
    </source>
</evidence>
<comment type="caution">
    <text evidence="2">The sequence shown here is derived from an EMBL/GenBank/DDBJ whole genome shotgun (WGS) entry which is preliminary data.</text>
</comment>
<organism evidence="2 3">
    <name type="scientific">Tetrapyrgos nigripes</name>
    <dbReference type="NCBI Taxonomy" id="182062"/>
    <lineage>
        <taxon>Eukaryota</taxon>
        <taxon>Fungi</taxon>
        <taxon>Dikarya</taxon>
        <taxon>Basidiomycota</taxon>
        <taxon>Agaricomycotina</taxon>
        <taxon>Agaricomycetes</taxon>
        <taxon>Agaricomycetidae</taxon>
        <taxon>Agaricales</taxon>
        <taxon>Marasmiineae</taxon>
        <taxon>Marasmiaceae</taxon>
        <taxon>Tetrapyrgos</taxon>
    </lineage>
</organism>